<comment type="caution">
    <text evidence="6">The sequence shown here is derived from an EMBL/GenBank/DDBJ whole genome shotgun (WGS) entry which is preliminary data.</text>
</comment>
<dbReference type="Pfam" id="PF13524">
    <property type="entry name" value="Glyco_trans_1_2"/>
    <property type="match status" value="1"/>
</dbReference>
<dbReference type="RefSeq" id="WP_201836699.1">
    <property type="nucleotide sequence ID" value="NZ_JAERRK010000008.1"/>
</dbReference>
<dbReference type="Gene3D" id="3.40.50.2000">
    <property type="entry name" value="Glycogen Phosphorylase B"/>
    <property type="match status" value="3"/>
</dbReference>
<keyword evidence="7" id="KW-1185">Reference proteome</keyword>
<protein>
    <recommendedName>
        <fullName evidence="1">D-inositol 3-phosphate glycosyltransferase</fullName>
    </recommendedName>
</protein>
<dbReference type="InterPro" id="IPR055259">
    <property type="entry name" value="YkvP/CgeB_Glyco_trans-like"/>
</dbReference>
<keyword evidence="2" id="KW-0328">Glycosyltransferase</keyword>
<dbReference type="AlphaFoldDB" id="A0A937EIL8"/>
<gene>
    <name evidence="6" type="ORF">JK359_17765</name>
</gene>
<accession>A0A937EIL8</accession>
<reference evidence="6" key="1">
    <citation type="submission" date="2021-01" db="EMBL/GenBank/DDBJ databases">
        <title>WGS of actinomycetes isolated from Thailand.</title>
        <authorList>
            <person name="Thawai C."/>
        </authorList>
    </citation>
    <scope>NUCLEOTIDE SEQUENCE</scope>
    <source>
        <strain evidence="6">RCU-197</strain>
    </source>
</reference>
<proteinExistence type="predicted"/>
<evidence type="ECO:0000256" key="3">
    <source>
        <dbReference type="ARBA" id="ARBA00022679"/>
    </source>
</evidence>
<evidence type="ECO:0000259" key="4">
    <source>
        <dbReference type="Pfam" id="PF13439"/>
    </source>
</evidence>
<dbReference type="InterPro" id="IPR028098">
    <property type="entry name" value="Glyco_trans_4-like_N"/>
</dbReference>
<sequence length="730" mass="80819">MSRVVRALVYGDVDLNLIDGSAVWAQSTVQALAMAGCETRLVLKAPVETGRLTDPLTGLPGVRLVRPAEERLVDGQAGRPLSPVQASRLLARLDREEPCDLLVLRGRRLVGRVVADGHFDGRIWAYLTDIPQSAAAMTEQSRAELARIAAASGQLLCQTEELRCFLETWVPQACGRSVLCPPAVPEPAFPVPVHDRPHDPLRLVYTGKFAPLWNTLPMTRLPALLAGRGVHAELHTVGDKIHHDRAHPEFQDAMFRALHGGAPGVRHHGGQPREEAMRIAADCDLGLGWRDPRLDASLELSTKVLEFGALGLPVVLNRTPAHEALLGTDYPLYVPGRAGLEDAAEAVARAAGDPEARRLAAARCQDAARRHTLRAAAGRWRTHLERAFPPAPAAVAHRTRPLRVGVAGHDLKFLTRLLDHFHALPGLDVRVDAWRALARHDPAASRELADWADVVVVEWCGPAAVWYSRHKRRGSRLVIRLHRFELDAEWPRQVDIDAVDKVVCVSPLYARRTLEHTGWPESKVVVVPNWVDHDQLDRPKAPGARHRLGMIGIAPSRKRLDLGLDVLEALRARDRRWHLSVKSRPPWEYWWIWNKPEERAHYDAVLRRVQTSPLLRGAVVFDEFGADVAAWLRRIGHVLSTSDDESFHLAPAEGMASGAVPALLPWPGADEIYDRRWIHDGPHAMAEAIAGLGETQETWRSAAEAARAQVRESYALDRVAAAWTELLVSG</sequence>
<evidence type="ECO:0000313" key="7">
    <source>
        <dbReference type="Proteomes" id="UP000661858"/>
    </source>
</evidence>
<evidence type="ECO:0000313" key="6">
    <source>
        <dbReference type="EMBL" id="MBL1083793.1"/>
    </source>
</evidence>
<dbReference type="EMBL" id="JAERRK010000008">
    <property type="protein sequence ID" value="MBL1083793.1"/>
    <property type="molecule type" value="Genomic_DNA"/>
</dbReference>
<evidence type="ECO:0000256" key="1">
    <source>
        <dbReference type="ARBA" id="ARBA00021292"/>
    </source>
</evidence>
<organism evidence="6 7">
    <name type="scientific">Streptomyces actinomycinicus</name>
    <dbReference type="NCBI Taxonomy" id="1695166"/>
    <lineage>
        <taxon>Bacteria</taxon>
        <taxon>Bacillati</taxon>
        <taxon>Actinomycetota</taxon>
        <taxon>Actinomycetes</taxon>
        <taxon>Kitasatosporales</taxon>
        <taxon>Streptomycetaceae</taxon>
        <taxon>Streptomyces</taxon>
    </lineage>
</organism>
<dbReference type="Proteomes" id="UP000661858">
    <property type="component" value="Unassembled WGS sequence"/>
</dbReference>
<feature type="domain" description="Spore protein YkvP/CgeB glycosyl transferase-like" evidence="5">
    <location>
        <begin position="259"/>
        <end position="377"/>
    </location>
</feature>
<keyword evidence="3" id="KW-0808">Transferase</keyword>
<name>A0A937EIL8_9ACTN</name>
<evidence type="ECO:0000259" key="5">
    <source>
        <dbReference type="Pfam" id="PF13524"/>
    </source>
</evidence>
<evidence type="ECO:0000256" key="2">
    <source>
        <dbReference type="ARBA" id="ARBA00022676"/>
    </source>
</evidence>
<dbReference type="SUPFAM" id="SSF53756">
    <property type="entry name" value="UDP-Glycosyltransferase/glycogen phosphorylase"/>
    <property type="match status" value="2"/>
</dbReference>
<dbReference type="CDD" id="cd03801">
    <property type="entry name" value="GT4_PimA-like"/>
    <property type="match status" value="1"/>
</dbReference>
<feature type="domain" description="Glycosyltransferase subfamily 4-like N-terminal" evidence="4">
    <location>
        <begin position="434"/>
        <end position="534"/>
    </location>
</feature>
<dbReference type="Pfam" id="PF13439">
    <property type="entry name" value="Glyco_transf_4"/>
    <property type="match status" value="1"/>
</dbReference>
<dbReference type="PANTHER" id="PTHR12526">
    <property type="entry name" value="GLYCOSYLTRANSFERASE"/>
    <property type="match status" value="1"/>
</dbReference>